<dbReference type="Proteomes" id="UP000466864">
    <property type="component" value="Unassembled WGS sequence"/>
</dbReference>
<sequence>MNKKITVIIACHKACDVPRDPMYLPVQVGSAGKESIHGFARDDQGENISAKNPIYCELTGLYWAWKNLDCDYLGLVHYRRYFTSGKIRKKPDKNPFTAVLSGQEAERLLAQYRIIVPKKRHYYIESVYSHYAHTFDARQFDLTREILQEKWSAYVPAFDRLMKGSSAWLFNMFLMRKEDADVYCRWVFQVLQELEKRVDTKDMTAFEKRYAGRVSERLLNVWLLHRIETGQLEKRDIYECPYTYLGEVNWGKKIGGFLKAKFLHQKYQKSF</sequence>
<evidence type="ECO:0000313" key="2">
    <source>
        <dbReference type="EMBL" id="MST82514.1"/>
    </source>
</evidence>
<dbReference type="AlphaFoldDB" id="A0A7X2P944"/>
<proteinExistence type="predicted"/>
<evidence type="ECO:0000259" key="1">
    <source>
        <dbReference type="Pfam" id="PF14393"/>
    </source>
</evidence>
<reference evidence="2 3" key="1">
    <citation type="submission" date="2019-08" db="EMBL/GenBank/DDBJ databases">
        <title>In-depth cultivation of the pig gut microbiome towards novel bacterial diversity and tailored functional studies.</title>
        <authorList>
            <person name="Wylensek D."/>
            <person name="Hitch T.C.A."/>
            <person name="Clavel T."/>
        </authorList>
    </citation>
    <scope>NUCLEOTIDE SEQUENCE [LARGE SCALE GENOMIC DNA]</scope>
    <source>
        <strain evidence="2 3">Oil+RF-744-WCA-WT-13</strain>
    </source>
</reference>
<comment type="caution">
    <text evidence="2">The sequence shown here is derived from an EMBL/GenBank/DDBJ whole genome shotgun (WGS) entry which is preliminary data.</text>
</comment>
<dbReference type="RefSeq" id="WP_154458422.1">
    <property type="nucleotide sequence ID" value="NZ_VUMV01000006.1"/>
</dbReference>
<evidence type="ECO:0000313" key="3">
    <source>
        <dbReference type="Proteomes" id="UP000466864"/>
    </source>
</evidence>
<dbReference type="InterPro" id="IPR025536">
    <property type="entry name" value="DUF4422"/>
</dbReference>
<gene>
    <name evidence="2" type="ORF">FYJ60_09320</name>
</gene>
<keyword evidence="3" id="KW-1185">Reference proteome</keyword>
<dbReference type="EMBL" id="VUMV01000006">
    <property type="protein sequence ID" value="MST82514.1"/>
    <property type="molecule type" value="Genomic_DNA"/>
</dbReference>
<dbReference type="Pfam" id="PF14393">
    <property type="entry name" value="DUF4422"/>
    <property type="match status" value="1"/>
</dbReference>
<accession>A0A7X2P944</accession>
<protein>
    <submittedName>
        <fullName evidence="2">DUF4422 domain-containing protein</fullName>
    </submittedName>
</protein>
<organism evidence="2 3">
    <name type="scientific">Bilifractor porci</name>
    <dbReference type="NCBI Taxonomy" id="2606636"/>
    <lineage>
        <taxon>Bacteria</taxon>
        <taxon>Bacillati</taxon>
        <taxon>Bacillota</taxon>
        <taxon>Clostridia</taxon>
        <taxon>Lachnospirales</taxon>
        <taxon>Lachnospiraceae</taxon>
        <taxon>Bilifractor</taxon>
    </lineage>
</organism>
<name>A0A7X2P944_9FIRM</name>
<feature type="domain" description="DUF4422" evidence="1">
    <location>
        <begin position="7"/>
        <end position="225"/>
    </location>
</feature>